<feature type="transmembrane region" description="Helical" evidence="1">
    <location>
        <begin position="307"/>
        <end position="325"/>
    </location>
</feature>
<feature type="transmembrane region" description="Helical" evidence="1">
    <location>
        <begin position="182"/>
        <end position="202"/>
    </location>
</feature>
<dbReference type="InterPro" id="IPR047135">
    <property type="entry name" value="YsiQ"/>
</dbReference>
<gene>
    <name evidence="2" type="ORF">ABDJ85_16275</name>
</gene>
<accession>A0ABV0G5R6</accession>
<dbReference type="PANTHER" id="PTHR42925">
    <property type="entry name" value="MULTIDRUG AND TOXIN EFFLUX PROTEIN MATE FAMILY"/>
    <property type="match status" value="1"/>
</dbReference>
<evidence type="ECO:0000313" key="3">
    <source>
        <dbReference type="Proteomes" id="UP001495147"/>
    </source>
</evidence>
<feature type="transmembrane region" description="Helical" evidence="1">
    <location>
        <begin position="7"/>
        <end position="33"/>
    </location>
</feature>
<name>A0ABV0G5R6_9BURK</name>
<feature type="transmembrane region" description="Helical" evidence="1">
    <location>
        <begin position="266"/>
        <end position="287"/>
    </location>
</feature>
<reference evidence="2 3" key="1">
    <citation type="submission" date="2024-05" db="EMBL/GenBank/DDBJ databases">
        <title>Roseateles sp. DJS-2-20 16S ribosomal RNA gene Genome sequencing and assembly.</title>
        <authorList>
            <person name="Woo H."/>
        </authorList>
    </citation>
    <scope>NUCLEOTIDE SEQUENCE [LARGE SCALE GENOMIC DNA]</scope>
    <source>
        <strain evidence="2 3">DJS-2-20</strain>
    </source>
</reference>
<dbReference type="EMBL" id="JBDPZD010000005">
    <property type="protein sequence ID" value="MEO3693030.1"/>
    <property type="molecule type" value="Genomic_DNA"/>
</dbReference>
<feature type="transmembrane region" description="Helical" evidence="1">
    <location>
        <begin position="378"/>
        <end position="411"/>
    </location>
</feature>
<keyword evidence="1" id="KW-1133">Transmembrane helix</keyword>
<comment type="caution">
    <text evidence="2">The sequence shown here is derived from an EMBL/GenBank/DDBJ whole genome shotgun (WGS) entry which is preliminary data.</text>
</comment>
<dbReference type="CDD" id="cd13134">
    <property type="entry name" value="MATE_like_8"/>
    <property type="match status" value="1"/>
</dbReference>
<organism evidence="2 3">
    <name type="scientific">Roseateles paludis</name>
    <dbReference type="NCBI Taxonomy" id="3145238"/>
    <lineage>
        <taxon>Bacteria</taxon>
        <taxon>Pseudomonadati</taxon>
        <taxon>Pseudomonadota</taxon>
        <taxon>Betaproteobacteria</taxon>
        <taxon>Burkholderiales</taxon>
        <taxon>Sphaerotilaceae</taxon>
        <taxon>Roseateles</taxon>
    </lineage>
</organism>
<feature type="transmembrane region" description="Helical" evidence="1">
    <location>
        <begin position="156"/>
        <end position="176"/>
    </location>
</feature>
<dbReference type="InterPro" id="IPR002528">
    <property type="entry name" value="MATE_fam"/>
</dbReference>
<dbReference type="Pfam" id="PF01554">
    <property type="entry name" value="MatE"/>
    <property type="match status" value="2"/>
</dbReference>
<keyword evidence="3" id="KW-1185">Reference proteome</keyword>
<sequence length="446" mass="47652">MHARPRLFALVWPMFLELLLGIGLGVVATGLAARISDTSGAAFGIANHVFTTLFILFRVVGAGVSVAMTQALGAGRRDRADAIARAVVGVSTWMGGIGALAALVAAKPLLLLINAPAEVMPLAVPLLQTLAPALMIDAWNANMASVLRSHLRSREALVVVVVIQAITLASAVFLMPEMGLPGYALACALGRSAGLALHILLWRHRLDLKLRAPDWWQLRRPELAPVFHVGLPGAAENICHRMCFMFSVAAVAKLGAGALATHAYAFSFIGIILLNGLAIGFSVEILVGHMIGAGNLHGANKLVKRALAWGLGITLAVAGSFALFAKPLFGLFTKDPELLKQGAMLLAMTIILEPGRTFNLVVINALRATGDARYPVMAGAASMVLVLAGGSWLFGVYLGWGLVGVFIAYTLDEWIRGLSMWHRWVTLRWAPYARASHRKLRRARAH</sequence>
<keyword evidence="1" id="KW-0812">Transmembrane</keyword>
<dbReference type="RefSeq" id="WP_347705850.1">
    <property type="nucleotide sequence ID" value="NZ_JBDPZD010000005.1"/>
</dbReference>
<dbReference type="PANTHER" id="PTHR42925:SF1">
    <property type="entry name" value="VIRULENCE FACTOR MVIN"/>
    <property type="match status" value="1"/>
</dbReference>
<feature type="transmembrane region" description="Helical" evidence="1">
    <location>
        <begin position="119"/>
        <end position="136"/>
    </location>
</feature>
<feature type="transmembrane region" description="Helical" evidence="1">
    <location>
        <begin position="86"/>
        <end position="113"/>
    </location>
</feature>
<keyword evidence="1" id="KW-0472">Membrane</keyword>
<feature type="transmembrane region" description="Helical" evidence="1">
    <location>
        <begin position="242"/>
        <end position="260"/>
    </location>
</feature>
<dbReference type="Proteomes" id="UP001495147">
    <property type="component" value="Unassembled WGS sequence"/>
</dbReference>
<protein>
    <submittedName>
        <fullName evidence="2">MATE family efflux transporter</fullName>
    </submittedName>
</protein>
<evidence type="ECO:0000256" key="1">
    <source>
        <dbReference type="SAM" id="Phobius"/>
    </source>
</evidence>
<proteinExistence type="predicted"/>
<evidence type="ECO:0000313" key="2">
    <source>
        <dbReference type="EMBL" id="MEO3693030.1"/>
    </source>
</evidence>
<feature type="transmembrane region" description="Helical" evidence="1">
    <location>
        <begin position="53"/>
        <end position="74"/>
    </location>
</feature>